<sequence>QSDNEFDITSELFDELPKLQLFEFNEENYIKAQMALEQEFVDQLSDENEEDFDADKVDSKNQEVSLLSIPVEEANEPVYRLNPTVNANFSPCVLIDYLDNKLQTCDQTVNVRNICQTIDTRKTVMWNLVHELLSAFCHSDDYNRYQNPLWNTTSPDQFTATSVTHLVQKSNKVGRRKLGVVR</sequence>
<feature type="non-terminal residue" evidence="1">
    <location>
        <position position="1"/>
    </location>
</feature>
<dbReference type="EMBL" id="CAJVPQ010005637">
    <property type="protein sequence ID" value="CAG8673229.1"/>
    <property type="molecule type" value="Genomic_DNA"/>
</dbReference>
<dbReference type="Proteomes" id="UP000789570">
    <property type="component" value="Unassembled WGS sequence"/>
</dbReference>
<reference evidence="1" key="1">
    <citation type="submission" date="2021-06" db="EMBL/GenBank/DDBJ databases">
        <authorList>
            <person name="Kallberg Y."/>
            <person name="Tangrot J."/>
            <person name="Rosling A."/>
        </authorList>
    </citation>
    <scope>NUCLEOTIDE SEQUENCE</scope>
    <source>
        <strain evidence="1">UK204</strain>
    </source>
</reference>
<accession>A0A9N9EDQ5</accession>
<dbReference type="AlphaFoldDB" id="A0A9N9EDQ5"/>
<protein>
    <submittedName>
        <fullName evidence="1">6511_t:CDS:1</fullName>
    </submittedName>
</protein>
<organism evidence="1 2">
    <name type="scientific">Funneliformis caledonium</name>
    <dbReference type="NCBI Taxonomy" id="1117310"/>
    <lineage>
        <taxon>Eukaryota</taxon>
        <taxon>Fungi</taxon>
        <taxon>Fungi incertae sedis</taxon>
        <taxon>Mucoromycota</taxon>
        <taxon>Glomeromycotina</taxon>
        <taxon>Glomeromycetes</taxon>
        <taxon>Glomerales</taxon>
        <taxon>Glomeraceae</taxon>
        <taxon>Funneliformis</taxon>
    </lineage>
</organism>
<comment type="caution">
    <text evidence="1">The sequence shown here is derived from an EMBL/GenBank/DDBJ whole genome shotgun (WGS) entry which is preliminary data.</text>
</comment>
<gene>
    <name evidence="1" type="ORF">FCALED_LOCUS12123</name>
</gene>
<dbReference type="OrthoDB" id="2392358at2759"/>
<keyword evidence="2" id="KW-1185">Reference proteome</keyword>
<evidence type="ECO:0000313" key="1">
    <source>
        <dbReference type="EMBL" id="CAG8673229.1"/>
    </source>
</evidence>
<evidence type="ECO:0000313" key="2">
    <source>
        <dbReference type="Proteomes" id="UP000789570"/>
    </source>
</evidence>
<proteinExistence type="predicted"/>
<name>A0A9N9EDQ5_9GLOM</name>